<comment type="caution">
    <text evidence="1">The sequence shown here is derived from an EMBL/GenBank/DDBJ whole genome shotgun (WGS) entry which is preliminary data.</text>
</comment>
<gene>
    <name evidence="1" type="ORF">HY912_12210</name>
</gene>
<dbReference type="InterPro" id="IPR052018">
    <property type="entry name" value="PHP_domain"/>
</dbReference>
<dbReference type="Gene3D" id="3.20.20.140">
    <property type="entry name" value="Metal-dependent hydrolases"/>
    <property type="match status" value="1"/>
</dbReference>
<protein>
    <recommendedName>
        <fullName evidence="3">Polymerase/histidinol phosphatase N-terminal domain-containing protein</fullName>
    </recommendedName>
</protein>
<dbReference type="GO" id="GO:0035312">
    <property type="term" value="F:5'-3' DNA exonuclease activity"/>
    <property type="evidence" value="ECO:0007669"/>
    <property type="project" value="TreeGrafter"/>
</dbReference>
<proteinExistence type="predicted"/>
<evidence type="ECO:0000313" key="2">
    <source>
        <dbReference type="Proteomes" id="UP000807825"/>
    </source>
</evidence>
<dbReference type="PANTHER" id="PTHR42924:SF11">
    <property type="entry name" value="POLYMERASE_HISTIDINOL PHOSPHATASE N-TERMINAL DOMAIN-CONTAINING PROTEIN"/>
    <property type="match status" value="1"/>
</dbReference>
<reference evidence="1" key="1">
    <citation type="submission" date="2020-07" db="EMBL/GenBank/DDBJ databases">
        <title>Huge and variable diversity of episymbiotic CPR bacteria and DPANN archaea in groundwater ecosystems.</title>
        <authorList>
            <person name="He C.Y."/>
            <person name="Keren R."/>
            <person name="Whittaker M."/>
            <person name="Farag I.F."/>
            <person name="Doudna J."/>
            <person name="Cate J.H.D."/>
            <person name="Banfield J.F."/>
        </authorList>
    </citation>
    <scope>NUCLEOTIDE SEQUENCE</scope>
    <source>
        <strain evidence="1">NC_groundwater_1664_Pr3_B-0.1um_52_9</strain>
    </source>
</reference>
<dbReference type="InterPro" id="IPR016195">
    <property type="entry name" value="Pol/histidinol_Pase-like"/>
</dbReference>
<evidence type="ECO:0000313" key="1">
    <source>
        <dbReference type="EMBL" id="MBI5250250.1"/>
    </source>
</evidence>
<dbReference type="PANTHER" id="PTHR42924">
    <property type="entry name" value="EXONUCLEASE"/>
    <property type="match status" value="1"/>
</dbReference>
<evidence type="ECO:0008006" key="3">
    <source>
        <dbReference type="Google" id="ProtNLM"/>
    </source>
</evidence>
<name>A0A9D6V1C2_9BACT</name>
<dbReference type="EMBL" id="JACRDE010000324">
    <property type="protein sequence ID" value="MBI5250250.1"/>
    <property type="molecule type" value="Genomic_DNA"/>
</dbReference>
<dbReference type="AlphaFoldDB" id="A0A9D6V1C2"/>
<dbReference type="SUPFAM" id="SSF89550">
    <property type="entry name" value="PHP domain-like"/>
    <property type="match status" value="1"/>
</dbReference>
<dbReference type="GO" id="GO:0004534">
    <property type="term" value="F:5'-3' RNA exonuclease activity"/>
    <property type="evidence" value="ECO:0007669"/>
    <property type="project" value="TreeGrafter"/>
</dbReference>
<sequence>MQTTSIDRVSPIASAQRVWGWAAALLGLAFLVLPALAEGPKANSADATPRWWRGNMHTHTFWSDGDDFPETVGKWYKDHGYQFLVYTDHNVLLKGERWKRMPEKRQALEKYRDLFGGRSLQTRLDEARQMQMRLVPLSDFRAEFEEPQRFLLIMGSEITDKHGVHLLAFDLDKRVSPVGGSAAERGKMVRENVRRISEYRDHKGSQRFAVLCHPNYKWAITAEMMAPIADLRFFEVYNSSPGVRNDGDAHRASTDRIWDIVLALRLGAMKGKLLYGLATDDAHNYHGGGAGPGRGWVMVRSPRLEPEMILDAMDRGDFYATTGVILRDIRRQGNTIRVEIEPQDGVKYLTEYVGTRRGFDPSSKPTLDASGKEISNTTRTYSRQIGEVFARSEDISSSYRFSGDELYVRVRITSTADHVDGVTGKPLGSKQRAWGQPMILRPR</sequence>
<accession>A0A9D6V1C2</accession>
<organism evidence="1 2">
    <name type="scientific">Desulfomonile tiedjei</name>
    <dbReference type="NCBI Taxonomy" id="2358"/>
    <lineage>
        <taxon>Bacteria</taxon>
        <taxon>Pseudomonadati</taxon>
        <taxon>Thermodesulfobacteriota</taxon>
        <taxon>Desulfomonilia</taxon>
        <taxon>Desulfomonilales</taxon>
        <taxon>Desulfomonilaceae</taxon>
        <taxon>Desulfomonile</taxon>
    </lineage>
</organism>
<dbReference type="Proteomes" id="UP000807825">
    <property type="component" value="Unassembled WGS sequence"/>
</dbReference>